<evidence type="ECO:0000256" key="7">
    <source>
        <dbReference type="SAM" id="Phobius"/>
    </source>
</evidence>
<dbReference type="EMBL" id="CP035282">
    <property type="protein sequence ID" value="QAT62314.1"/>
    <property type="molecule type" value="Genomic_DNA"/>
</dbReference>
<name>A0A410QEH3_9FIRM</name>
<dbReference type="PANTHER" id="PTHR30252:SF0">
    <property type="entry name" value="PEPTIDE TRANSPORTER CSTA"/>
    <property type="match status" value="1"/>
</dbReference>
<feature type="transmembrane region" description="Helical" evidence="7">
    <location>
        <begin position="346"/>
        <end position="367"/>
    </location>
</feature>
<dbReference type="OrthoDB" id="9761224at2"/>
<feature type="transmembrane region" description="Helical" evidence="7">
    <location>
        <begin position="200"/>
        <end position="219"/>
    </location>
</feature>
<keyword evidence="5 7" id="KW-1133">Transmembrane helix</keyword>
<evidence type="ECO:0000256" key="3">
    <source>
        <dbReference type="ARBA" id="ARBA00022475"/>
    </source>
</evidence>
<dbReference type="GO" id="GO:0005886">
    <property type="term" value="C:plasma membrane"/>
    <property type="evidence" value="ECO:0007669"/>
    <property type="project" value="UniProtKB-SubCell"/>
</dbReference>
<feature type="transmembrane region" description="Helical" evidence="7">
    <location>
        <begin position="541"/>
        <end position="564"/>
    </location>
</feature>
<dbReference type="PANTHER" id="PTHR30252">
    <property type="entry name" value="INNER MEMBRANE PEPTIDE TRANSPORTER"/>
    <property type="match status" value="1"/>
</dbReference>
<dbReference type="Pfam" id="PF02554">
    <property type="entry name" value="CstA"/>
    <property type="match status" value="2"/>
</dbReference>
<feature type="transmembrane region" description="Helical" evidence="7">
    <location>
        <begin position="502"/>
        <end position="521"/>
    </location>
</feature>
<feature type="domain" description="CstA N-terminal" evidence="8">
    <location>
        <begin position="4"/>
        <end position="370"/>
    </location>
</feature>
<evidence type="ECO:0000313" key="10">
    <source>
        <dbReference type="Proteomes" id="UP000287969"/>
    </source>
</evidence>
<keyword evidence="3" id="KW-1003">Cell membrane</keyword>
<gene>
    <name evidence="9" type="ORF">EQM13_12470</name>
</gene>
<feature type="transmembrane region" description="Helical" evidence="7">
    <location>
        <begin position="302"/>
        <end position="326"/>
    </location>
</feature>
<comment type="similarity">
    <text evidence="2">Belongs to the peptide transporter carbon starvation (CstA) (TC 2.A.114) family.</text>
</comment>
<evidence type="ECO:0000256" key="5">
    <source>
        <dbReference type="ARBA" id="ARBA00022989"/>
    </source>
</evidence>
<feature type="transmembrane region" description="Helical" evidence="7">
    <location>
        <begin position="234"/>
        <end position="255"/>
    </location>
</feature>
<dbReference type="RefSeq" id="WP_071140527.1">
    <property type="nucleotide sequence ID" value="NZ_CP035282.1"/>
</dbReference>
<dbReference type="KEGG" id="spoa:EQM13_12470"/>
<proteinExistence type="inferred from homology"/>
<keyword evidence="4 7" id="KW-0812">Transmembrane</keyword>
<evidence type="ECO:0000256" key="6">
    <source>
        <dbReference type="ARBA" id="ARBA00023136"/>
    </source>
</evidence>
<organism evidence="9 10">
    <name type="scientific">Acidilutibacter cellobiosedens</name>
    <dbReference type="NCBI Taxonomy" id="2507161"/>
    <lineage>
        <taxon>Bacteria</taxon>
        <taxon>Bacillati</taxon>
        <taxon>Bacillota</taxon>
        <taxon>Tissierellia</taxon>
        <taxon>Tissierellales</taxon>
        <taxon>Acidilutibacteraceae</taxon>
        <taxon>Acidilutibacter</taxon>
    </lineage>
</organism>
<feature type="transmembrane region" description="Helical" evidence="7">
    <location>
        <begin position="439"/>
        <end position="457"/>
    </location>
</feature>
<dbReference type="InterPro" id="IPR051605">
    <property type="entry name" value="CstA"/>
</dbReference>
<keyword evidence="10" id="KW-1185">Reference proteome</keyword>
<accession>A0A410QEH3</accession>
<comment type="subcellular location">
    <subcellularLocation>
        <location evidence="1">Cell membrane</location>
        <topology evidence="1">Multi-pass membrane protein</topology>
    </subcellularLocation>
</comment>
<feature type="transmembrane region" description="Helical" evidence="7">
    <location>
        <begin position="62"/>
        <end position="81"/>
    </location>
</feature>
<dbReference type="AlphaFoldDB" id="A0A410QEH3"/>
<feature type="transmembrane region" description="Helical" evidence="7">
    <location>
        <begin position="87"/>
        <end position="108"/>
    </location>
</feature>
<feature type="transmembrane region" description="Helical" evidence="7">
    <location>
        <begin position="379"/>
        <end position="400"/>
    </location>
</feature>
<evidence type="ECO:0000256" key="1">
    <source>
        <dbReference type="ARBA" id="ARBA00004651"/>
    </source>
</evidence>
<feature type="domain" description="CstA N-terminal" evidence="8">
    <location>
        <begin position="372"/>
        <end position="519"/>
    </location>
</feature>
<dbReference type="Proteomes" id="UP000287969">
    <property type="component" value="Chromosome"/>
</dbReference>
<evidence type="ECO:0000256" key="2">
    <source>
        <dbReference type="ARBA" id="ARBA00007755"/>
    </source>
</evidence>
<dbReference type="InterPro" id="IPR003706">
    <property type="entry name" value="CstA_N"/>
</dbReference>
<sequence length="574" mass="62050">MNILIVVVGAAIIFYIAYITYGKFLANKIFKLDDSIKTPAVELNDGQDYVPIKKSMLMGQHFSAIAAAGPINGPILAGTIFGWVPALLWILIGTIFIGGVHDMGTLVASVRHKARSIAEVIRTNVSKRAWLLFMLFIWITLVYIIVAFTDITASSFVGTVELESGEQVAGAAIAASSILYLILPIIMGLLMKYTKLKENIALLIFLPLVGVAIWAGRYIPISLPIADILLQQKVWGVLILIYCFIASILPMWLVLQPRGAIGGYFLYASLIAAAIGIIFGGYHIQFPAFTNLAADGSIGSGFWFPMFPVLFITIACGACSGFHSLVSSGTTSKQLAKESDAKPIGYGAMLLEGMVAVVSLACLMILSKDSPMVSKAPNFIYASGIGSFLELIGIPGVYGVSFGLMAFTTFVYDTLDVCTRLGRYIIQELTGWKDLKGKIIGTLLTAGIPIFFIFQTMVDANGNAIPAWKTFWNTFGASNQLLAALALIGVTVWLFKTNSKSKAWLVSFIPASIMFIMSNWALVRDVINGWVKGQGHPSIPIVSMILIILSVLVAVETYNALIIVPKKLKAQKAS</sequence>
<evidence type="ECO:0000313" key="9">
    <source>
        <dbReference type="EMBL" id="QAT62314.1"/>
    </source>
</evidence>
<feature type="transmembrane region" description="Helical" evidence="7">
    <location>
        <begin position="168"/>
        <end position="191"/>
    </location>
</feature>
<keyword evidence="6 7" id="KW-0472">Membrane</keyword>
<dbReference type="GO" id="GO:0009267">
    <property type="term" value="P:cellular response to starvation"/>
    <property type="evidence" value="ECO:0007669"/>
    <property type="project" value="InterPro"/>
</dbReference>
<evidence type="ECO:0000259" key="8">
    <source>
        <dbReference type="Pfam" id="PF02554"/>
    </source>
</evidence>
<feature type="transmembrane region" description="Helical" evidence="7">
    <location>
        <begin position="129"/>
        <end position="148"/>
    </location>
</feature>
<feature type="transmembrane region" description="Helical" evidence="7">
    <location>
        <begin position="264"/>
        <end position="282"/>
    </location>
</feature>
<feature type="transmembrane region" description="Helical" evidence="7">
    <location>
        <begin position="477"/>
        <end position="495"/>
    </location>
</feature>
<evidence type="ECO:0000256" key="4">
    <source>
        <dbReference type="ARBA" id="ARBA00022692"/>
    </source>
</evidence>
<reference evidence="10" key="1">
    <citation type="submission" date="2019-01" db="EMBL/GenBank/DDBJ databases">
        <title>Draft genomes of a novel of Sporanaerobacter strains.</title>
        <authorList>
            <person name="Ma S."/>
        </authorList>
    </citation>
    <scope>NUCLEOTIDE SEQUENCE [LARGE SCALE GENOMIC DNA]</scope>
    <source>
        <strain evidence="10">NJN-17</strain>
    </source>
</reference>
<feature type="transmembrane region" description="Helical" evidence="7">
    <location>
        <begin position="6"/>
        <end position="26"/>
    </location>
</feature>
<protein>
    <submittedName>
        <fullName evidence="9">Carbon starvation protein A</fullName>
    </submittedName>
</protein>